<sequence>MDIKISDVNSFSICFTVIYTKEVFFLMNLVKTRNNIRTKISMEDIIDESVQTKSLLMKSVLDAAGFSPTEIKFKKNTHDFHDFVRKQLFKADDAIYVGSRAEGIAGGFYFSGDESDLDAILPFPETKVYETKQLRKLSKEEHPVCFAIHDKDFPGYMKIRWSRRVHRVYIGNEVIELKTGFLPNECVNKLVRKHLAEEFNITRDISITFEPSGPALTEIFLDNKSFCQVLSSDTVPCLVYDYWPPCANDWINRSKDTGWPSKETIEQVVAKNAY</sequence>
<gene>
    <name evidence="1" type="ORF">MEDL_32826</name>
</gene>
<evidence type="ECO:0000313" key="1">
    <source>
        <dbReference type="EMBL" id="CAG2219292.1"/>
    </source>
</evidence>
<dbReference type="Proteomes" id="UP000683360">
    <property type="component" value="Unassembled WGS sequence"/>
</dbReference>
<protein>
    <submittedName>
        <fullName evidence="1">Uncharacterized protein</fullName>
    </submittedName>
</protein>
<evidence type="ECO:0000313" key="2">
    <source>
        <dbReference type="Proteomes" id="UP000683360"/>
    </source>
</evidence>
<dbReference type="AlphaFoldDB" id="A0A8S3SEK5"/>
<organism evidence="1 2">
    <name type="scientific">Mytilus edulis</name>
    <name type="common">Blue mussel</name>
    <dbReference type="NCBI Taxonomy" id="6550"/>
    <lineage>
        <taxon>Eukaryota</taxon>
        <taxon>Metazoa</taxon>
        <taxon>Spiralia</taxon>
        <taxon>Lophotrochozoa</taxon>
        <taxon>Mollusca</taxon>
        <taxon>Bivalvia</taxon>
        <taxon>Autobranchia</taxon>
        <taxon>Pteriomorphia</taxon>
        <taxon>Mytilida</taxon>
        <taxon>Mytiloidea</taxon>
        <taxon>Mytilidae</taxon>
        <taxon>Mytilinae</taxon>
        <taxon>Mytilus</taxon>
    </lineage>
</organism>
<accession>A0A8S3SEK5</accession>
<reference evidence="1" key="1">
    <citation type="submission" date="2021-03" db="EMBL/GenBank/DDBJ databases">
        <authorList>
            <person name="Bekaert M."/>
        </authorList>
    </citation>
    <scope>NUCLEOTIDE SEQUENCE</scope>
</reference>
<proteinExistence type="predicted"/>
<dbReference type="EMBL" id="CAJPWZ010001626">
    <property type="protein sequence ID" value="CAG2219292.1"/>
    <property type="molecule type" value="Genomic_DNA"/>
</dbReference>
<keyword evidence="2" id="KW-1185">Reference proteome</keyword>
<comment type="caution">
    <text evidence="1">The sequence shown here is derived from an EMBL/GenBank/DDBJ whole genome shotgun (WGS) entry which is preliminary data.</text>
</comment>
<name>A0A8S3SEK5_MYTED</name>